<sequence>MSRTNLFASLGLMPALMGLGHLAPAIGAIHTATGSYQFPGRVLGLIGTISALVDSIDKYKDTPLSRRPRKWVWKTWTYSLSAICLVCAFMSGLQTVLLVLRALPLGLLWSARCVPLFSKSGGVLLIKPKNFLGEAKSLVVAVCMASVCAQASMAHYCHREGFHCSDESVRWKSVQLACLYQFLRETACDVRDIEEDTREGLRTLPVKLGKEKTILLMGLVGLLVDLIITESVLLIGTGGIVVRSPHATHSCLRIGSTIAAYSLILQYPRANVWAWGIMSLLGLTPVIFAQAALSH</sequence>
<evidence type="ECO:0000313" key="3">
    <source>
        <dbReference type="EMBL" id="KAG4417577.1"/>
    </source>
</evidence>
<feature type="transmembrane region" description="Helical" evidence="1">
    <location>
        <begin position="273"/>
        <end position="293"/>
    </location>
</feature>
<dbReference type="Proteomes" id="UP000664132">
    <property type="component" value="Unassembled WGS sequence"/>
</dbReference>
<gene>
    <name evidence="3" type="ORF">IFR04_009307</name>
</gene>
<keyword evidence="1" id="KW-1133">Transmembrane helix</keyword>
<dbReference type="OrthoDB" id="4183517at2759"/>
<dbReference type="AlphaFoldDB" id="A0A8H7TDB3"/>
<feature type="chain" id="PRO_5034933160" evidence="2">
    <location>
        <begin position="28"/>
        <end position="295"/>
    </location>
</feature>
<accession>A0A8H7TDB3</accession>
<feature type="transmembrane region" description="Helical" evidence="1">
    <location>
        <begin position="214"/>
        <end position="235"/>
    </location>
</feature>
<name>A0A8H7TDB3_9HELO</name>
<proteinExistence type="predicted"/>
<evidence type="ECO:0000256" key="1">
    <source>
        <dbReference type="SAM" id="Phobius"/>
    </source>
</evidence>
<keyword evidence="2" id="KW-0732">Signal</keyword>
<feature type="transmembrane region" description="Helical" evidence="1">
    <location>
        <begin position="38"/>
        <end position="56"/>
    </location>
</feature>
<evidence type="ECO:0000313" key="4">
    <source>
        <dbReference type="Proteomes" id="UP000664132"/>
    </source>
</evidence>
<evidence type="ECO:0000256" key="2">
    <source>
        <dbReference type="SAM" id="SignalP"/>
    </source>
</evidence>
<feature type="signal peptide" evidence="2">
    <location>
        <begin position="1"/>
        <end position="27"/>
    </location>
</feature>
<keyword evidence="4" id="KW-1185">Reference proteome</keyword>
<comment type="caution">
    <text evidence="3">The sequence shown here is derived from an EMBL/GenBank/DDBJ whole genome shotgun (WGS) entry which is preliminary data.</text>
</comment>
<organism evidence="3 4">
    <name type="scientific">Cadophora malorum</name>
    <dbReference type="NCBI Taxonomy" id="108018"/>
    <lineage>
        <taxon>Eukaryota</taxon>
        <taxon>Fungi</taxon>
        <taxon>Dikarya</taxon>
        <taxon>Ascomycota</taxon>
        <taxon>Pezizomycotina</taxon>
        <taxon>Leotiomycetes</taxon>
        <taxon>Helotiales</taxon>
        <taxon>Ploettnerulaceae</taxon>
        <taxon>Cadophora</taxon>
    </lineage>
</organism>
<protein>
    <submittedName>
        <fullName evidence="3">Uncharacterized protein</fullName>
    </submittedName>
</protein>
<feature type="transmembrane region" description="Helical" evidence="1">
    <location>
        <begin position="76"/>
        <end position="100"/>
    </location>
</feature>
<keyword evidence="1" id="KW-0472">Membrane</keyword>
<dbReference type="EMBL" id="JAFJYH010000151">
    <property type="protein sequence ID" value="KAG4417577.1"/>
    <property type="molecule type" value="Genomic_DNA"/>
</dbReference>
<keyword evidence="1" id="KW-0812">Transmembrane</keyword>
<reference evidence="3" key="1">
    <citation type="submission" date="2021-02" db="EMBL/GenBank/DDBJ databases">
        <title>Genome sequence Cadophora malorum strain M34.</title>
        <authorList>
            <person name="Stefanovic E."/>
            <person name="Vu D."/>
            <person name="Scully C."/>
            <person name="Dijksterhuis J."/>
            <person name="Roader J."/>
            <person name="Houbraken J."/>
        </authorList>
    </citation>
    <scope>NUCLEOTIDE SEQUENCE</scope>
    <source>
        <strain evidence="3">M34</strain>
    </source>
</reference>